<dbReference type="EMBL" id="UOGI01000197">
    <property type="protein sequence ID" value="VAX33686.1"/>
    <property type="molecule type" value="Genomic_DNA"/>
</dbReference>
<evidence type="ECO:0000313" key="1">
    <source>
        <dbReference type="EMBL" id="VAX33686.1"/>
    </source>
</evidence>
<dbReference type="AlphaFoldDB" id="A0A3B1CSV7"/>
<protein>
    <submittedName>
        <fullName evidence="1">Mobile element protein</fullName>
    </submittedName>
</protein>
<dbReference type="NCBIfam" id="NF033819">
    <property type="entry name" value="IS66_TnpB"/>
    <property type="match status" value="1"/>
</dbReference>
<dbReference type="Pfam" id="PF05717">
    <property type="entry name" value="TnpB_IS66"/>
    <property type="match status" value="1"/>
</dbReference>
<proteinExistence type="predicted"/>
<dbReference type="PANTHER" id="PTHR36455:SF1">
    <property type="entry name" value="BLR8292 PROTEIN"/>
    <property type="match status" value="1"/>
</dbReference>
<gene>
    <name evidence="1" type="ORF">MNBD_NITROSPIRAE03-1903</name>
</gene>
<reference evidence="1" key="1">
    <citation type="submission" date="2018-06" db="EMBL/GenBank/DDBJ databases">
        <authorList>
            <person name="Zhirakovskaya E."/>
        </authorList>
    </citation>
    <scope>NUCLEOTIDE SEQUENCE</scope>
</reference>
<name>A0A3B1CSV7_9ZZZZ</name>
<dbReference type="PANTHER" id="PTHR36455">
    <property type="match status" value="1"/>
</dbReference>
<sequence length="115" mass="13642">MLIPGSKLRVYIAMGNTDMRKAINGLSILVESQMELNPKSGHMFVFSNKRRNMIKILYWDQNGFCLWQKRLEKERFIWPESRQGVKEVEQRELMWLLEGLDVREVKGHGRLSYRG</sequence>
<organism evidence="1">
    <name type="scientific">hydrothermal vent metagenome</name>
    <dbReference type="NCBI Taxonomy" id="652676"/>
    <lineage>
        <taxon>unclassified sequences</taxon>
        <taxon>metagenomes</taxon>
        <taxon>ecological metagenomes</taxon>
    </lineage>
</organism>
<dbReference type="InterPro" id="IPR008878">
    <property type="entry name" value="Transposase_IS66_Orf2"/>
</dbReference>
<accession>A0A3B1CSV7</accession>